<dbReference type="OrthoDB" id="185373at2759"/>
<feature type="repeat" description="PPR" evidence="2">
    <location>
        <begin position="680"/>
        <end position="714"/>
    </location>
</feature>
<dbReference type="FunFam" id="1.25.40.10:FF:000285">
    <property type="entry name" value="Pentatricopeptide repeat-containing protein, chloroplastic"/>
    <property type="match status" value="1"/>
</dbReference>
<dbReference type="GO" id="GO:0009451">
    <property type="term" value="P:RNA modification"/>
    <property type="evidence" value="ECO:0007669"/>
    <property type="project" value="InterPro"/>
</dbReference>
<dbReference type="GO" id="GO:0048731">
    <property type="term" value="P:system development"/>
    <property type="evidence" value="ECO:0007669"/>
    <property type="project" value="UniProtKB-ARBA"/>
</dbReference>
<evidence type="ECO:0008006" key="5">
    <source>
        <dbReference type="Google" id="ProtNLM"/>
    </source>
</evidence>
<feature type="repeat" description="PPR" evidence="2">
    <location>
        <begin position="276"/>
        <end position="310"/>
    </location>
</feature>
<dbReference type="InterPro" id="IPR046960">
    <property type="entry name" value="PPR_At4g14850-like_plant"/>
</dbReference>
<dbReference type="Pfam" id="PF13041">
    <property type="entry name" value="PPR_2"/>
    <property type="match status" value="4"/>
</dbReference>
<evidence type="ECO:0000256" key="1">
    <source>
        <dbReference type="ARBA" id="ARBA00022737"/>
    </source>
</evidence>
<feature type="repeat" description="PPR" evidence="2">
    <location>
        <begin position="478"/>
        <end position="512"/>
    </location>
</feature>
<dbReference type="EMBL" id="CM035437">
    <property type="protein sequence ID" value="KAH7287652.1"/>
    <property type="molecule type" value="Genomic_DNA"/>
</dbReference>
<sequence length="825" mass="91125">MTGAPITAEYAIALLKECRQSKNAERARFLHALVCQSNLECHGLVGNYLVCALADCGLLCEAQRTFKGLTCPGEHAWTSLISGCADFGDPINAWRLYRSMQDDPQTYPSKHTYLGILRAISRLVDPELCRKVHISLVLEGRECEQSLGNTLLDIYAKCGLLADACHVFETHPARDAVSFNSIIGAYAKCACYEDGFACVHRMQAENISPDDVTFIFALKLCSSVRSIRESQLLHADIVGRGLESKTFIGNALVDVYAKCGTHKEAHSLLFSLHTRDVVSWNALMSGYGENGCGEEVLSCLKEMEQDGILPDKTSVICGLKACGLVQKLGKGREIHLAIAKVGLDQELHVSNTLVVMYVKCGSLVDANKLVLSASKHDLVAWTVLIAGHIEKGMNIEALKCFEKMKQQGVSPDSNAYVFCLQACCDMKSVGQGQLVYLEIVKRGLNLNIFIGSALVHMYTKFGLLVDAHDVLQCLPIRNEVCWTALVSGYVEHGLCREALDCFKKMQAENISPVEFTYACILKACGILGSFEEGQYIHLDVVRKGFEVEAYVGNALVDMYVKVGHLYEAKSVFDKLPYLNVVAWTALISGYAEGELHEQVLDCFGQMQAKNINADAVILILCLKACGATISLERGREVHAEVRKSGLENDLFLANSLIDMYGKCGSPEEGQEVFNRMSVRDIVSWNALITAYGENHEGKMALQSFKRMQEQGFEPDIATFTCLLIACSHSSLIEDGQKCFELMVEKYGYEPIPQHYSTMVDLFARAGEVVKAWRFVEAMQSPPSKELLTALLTSCKNYGEGEVGERCFDLLVQLYPEDGAMGHHMY</sequence>
<name>A0A8T2QU71_CERRI</name>
<gene>
    <name evidence="3" type="ORF">KP509_32G067800</name>
</gene>
<dbReference type="InterPro" id="IPR002885">
    <property type="entry name" value="PPR_rpt"/>
</dbReference>
<comment type="caution">
    <text evidence="3">The sequence shown here is derived from an EMBL/GenBank/DDBJ whole genome shotgun (WGS) entry which is preliminary data.</text>
</comment>
<dbReference type="Gene3D" id="1.25.40.10">
    <property type="entry name" value="Tetratricopeptide repeat domain"/>
    <property type="match status" value="7"/>
</dbReference>
<evidence type="ECO:0000313" key="3">
    <source>
        <dbReference type="EMBL" id="KAH7287652.1"/>
    </source>
</evidence>
<organism evidence="3 4">
    <name type="scientific">Ceratopteris richardii</name>
    <name type="common">Triangle waterfern</name>
    <dbReference type="NCBI Taxonomy" id="49495"/>
    <lineage>
        <taxon>Eukaryota</taxon>
        <taxon>Viridiplantae</taxon>
        <taxon>Streptophyta</taxon>
        <taxon>Embryophyta</taxon>
        <taxon>Tracheophyta</taxon>
        <taxon>Polypodiopsida</taxon>
        <taxon>Polypodiidae</taxon>
        <taxon>Polypodiales</taxon>
        <taxon>Pteridineae</taxon>
        <taxon>Pteridaceae</taxon>
        <taxon>Parkerioideae</taxon>
        <taxon>Ceratopteris</taxon>
    </lineage>
</organism>
<dbReference type="Proteomes" id="UP000825935">
    <property type="component" value="Chromosome 32"/>
</dbReference>
<dbReference type="PANTHER" id="PTHR47926">
    <property type="entry name" value="PENTATRICOPEPTIDE REPEAT-CONTAINING PROTEIN"/>
    <property type="match status" value="1"/>
</dbReference>
<dbReference type="FunFam" id="1.25.40.10:FF:000344">
    <property type="entry name" value="Pentatricopeptide repeat-containing protein"/>
    <property type="match status" value="1"/>
</dbReference>
<dbReference type="InterPro" id="IPR011990">
    <property type="entry name" value="TPR-like_helical_dom_sf"/>
</dbReference>
<evidence type="ECO:0000256" key="2">
    <source>
        <dbReference type="PROSITE-ProRule" id="PRU00708"/>
    </source>
</evidence>
<proteinExistence type="predicted"/>
<feature type="repeat" description="PPR" evidence="2">
    <location>
        <begin position="175"/>
        <end position="209"/>
    </location>
</feature>
<dbReference type="NCBIfam" id="TIGR00756">
    <property type="entry name" value="PPR"/>
    <property type="match status" value="7"/>
</dbReference>
<reference evidence="3" key="1">
    <citation type="submission" date="2021-08" db="EMBL/GenBank/DDBJ databases">
        <title>WGS assembly of Ceratopteris richardii.</title>
        <authorList>
            <person name="Marchant D.B."/>
            <person name="Chen G."/>
            <person name="Jenkins J."/>
            <person name="Shu S."/>
            <person name="Leebens-Mack J."/>
            <person name="Grimwood J."/>
            <person name="Schmutz J."/>
            <person name="Soltis P."/>
            <person name="Soltis D."/>
            <person name="Chen Z.-H."/>
        </authorList>
    </citation>
    <scope>NUCLEOTIDE SEQUENCE</scope>
    <source>
        <strain evidence="3">Whitten #5841</strain>
        <tissue evidence="3">Leaf</tissue>
    </source>
</reference>
<feature type="repeat" description="PPR" evidence="2">
    <location>
        <begin position="649"/>
        <end position="679"/>
    </location>
</feature>
<dbReference type="PROSITE" id="PS51375">
    <property type="entry name" value="PPR"/>
    <property type="match status" value="7"/>
</dbReference>
<keyword evidence="4" id="KW-1185">Reference proteome</keyword>
<dbReference type="PANTHER" id="PTHR47926:SF382">
    <property type="entry name" value="PENTACOTRIPEPTIDE-REPEAT REGION OF PRORP DOMAIN-CONTAINING PROTEIN"/>
    <property type="match status" value="1"/>
</dbReference>
<keyword evidence="1" id="KW-0677">Repeat</keyword>
<dbReference type="Pfam" id="PF01535">
    <property type="entry name" value="PPR"/>
    <property type="match status" value="6"/>
</dbReference>
<evidence type="ECO:0000313" key="4">
    <source>
        <dbReference type="Proteomes" id="UP000825935"/>
    </source>
</evidence>
<accession>A0A8T2QU71</accession>
<dbReference type="GO" id="GO:0003723">
    <property type="term" value="F:RNA binding"/>
    <property type="evidence" value="ECO:0007669"/>
    <property type="project" value="InterPro"/>
</dbReference>
<dbReference type="AlphaFoldDB" id="A0A8T2QU71"/>
<protein>
    <recommendedName>
        <fullName evidence="5">Pentatricopeptide repeat-containing protein</fullName>
    </recommendedName>
</protein>
<feature type="repeat" description="PPR" evidence="2">
    <location>
        <begin position="579"/>
        <end position="613"/>
    </location>
</feature>
<feature type="repeat" description="PPR" evidence="2">
    <location>
        <begin position="377"/>
        <end position="411"/>
    </location>
</feature>
<dbReference type="FunFam" id="1.25.40.10:FF:000158">
    <property type="entry name" value="pentatricopeptide repeat-containing protein At2g33680"/>
    <property type="match status" value="1"/>
</dbReference>